<feature type="region of interest" description="Disordered" evidence="3">
    <location>
        <begin position="180"/>
        <end position="199"/>
    </location>
</feature>
<sequence>MALTHKQRRFVQEYLRSETGTEAALRAGYAALSAPVTASRLMNDPEILAAIEEGQQKRLDRVEVDANYLLKRLHEEVEADLADLYDEETGDLLPVHQWPEVWRRGLVAGVEIEAVFEGRGEDRVQIGTTKKLKLSDRARRIEALGRHVSVAAFRDTLQIKSLDGLADRLARVSRAQTAPDVVNAEPAPALRSDAHHSTK</sequence>
<evidence type="ECO:0000256" key="2">
    <source>
        <dbReference type="ARBA" id="ARBA00023219"/>
    </source>
</evidence>
<dbReference type="PANTHER" id="PTHR41328">
    <property type="entry name" value="TERMINASE SMALL SUBUNIT-RELATED"/>
    <property type="match status" value="1"/>
</dbReference>
<dbReference type="InterPro" id="IPR038713">
    <property type="entry name" value="Terminase_Gp1_N_sf"/>
</dbReference>
<dbReference type="Pfam" id="PF03592">
    <property type="entry name" value="Terminase_2"/>
    <property type="match status" value="1"/>
</dbReference>
<dbReference type="GO" id="GO:0051276">
    <property type="term" value="P:chromosome organization"/>
    <property type="evidence" value="ECO:0007669"/>
    <property type="project" value="InterPro"/>
</dbReference>
<protein>
    <submittedName>
        <fullName evidence="4">Mlr5477 protein</fullName>
    </submittedName>
</protein>
<keyword evidence="2" id="KW-0231">Viral genome packaging</keyword>
<evidence type="ECO:0000313" key="5">
    <source>
        <dbReference type="Proteomes" id="UP000000552"/>
    </source>
</evidence>
<organism evidence="4 5">
    <name type="scientific">Mesorhizobium japonicum (strain LMG 29417 / CECT 9101 / MAFF 303099)</name>
    <name type="common">Mesorhizobium loti (strain MAFF 303099)</name>
    <dbReference type="NCBI Taxonomy" id="266835"/>
    <lineage>
        <taxon>Bacteria</taxon>
        <taxon>Pseudomonadati</taxon>
        <taxon>Pseudomonadota</taxon>
        <taxon>Alphaproteobacteria</taxon>
        <taxon>Hyphomicrobiales</taxon>
        <taxon>Phyllobacteriaceae</taxon>
        <taxon>Mesorhizobium</taxon>
    </lineage>
</organism>
<dbReference type="HOGENOM" id="CLU_064914_2_0_5"/>
<proteinExistence type="predicted"/>
<evidence type="ECO:0000256" key="3">
    <source>
        <dbReference type="SAM" id="MobiDB-lite"/>
    </source>
</evidence>
<dbReference type="Gene3D" id="1.10.10.1400">
    <property type="entry name" value="Terminase, small subunit, N-terminal DNA-binding domain, HTH motif"/>
    <property type="match status" value="1"/>
</dbReference>
<accession>Q98BP9</accession>
<evidence type="ECO:0000313" key="4">
    <source>
        <dbReference type="EMBL" id="BAB51923.1"/>
    </source>
</evidence>
<gene>
    <name evidence="4" type="ordered locus">mlr5477</name>
</gene>
<name>Q98BP9_RHILO</name>
<evidence type="ECO:0000256" key="1">
    <source>
        <dbReference type="ARBA" id="ARBA00022612"/>
    </source>
</evidence>
<dbReference type="Proteomes" id="UP000000552">
    <property type="component" value="Chromosome"/>
</dbReference>
<reference evidence="4 5" key="1">
    <citation type="journal article" date="2000" name="DNA Res.">
        <title>Complete genome structure of the nitrogen-fixing symbiotic bacterium Mesorhizobium loti.</title>
        <authorList>
            <person name="Kaneko T."/>
            <person name="Nakamura Y."/>
            <person name="Sato S."/>
            <person name="Asamizu E."/>
            <person name="Kato T."/>
            <person name="Sasamoto S."/>
            <person name="Watanabe A."/>
            <person name="Idesawa K."/>
            <person name="Ishikawa A."/>
            <person name="Kawashima K."/>
            <person name="Kimura T."/>
            <person name="Kishida Y."/>
            <person name="Kiyokawa C."/>
            <person name="Kohara M."/>
            <person name="Matsumoto M."/>
            <person name="Matsuno A."/>
            <person name="Mochizuki Y."/>
            <person name="Nakayama S."/>
            <person name="Nakazaki N."/>
            <person name="Shimpo S."/>
            <person name="Sugimoto M."/>
            <person name="Takeuchi C."/>
            <person name="Yamada M."/>
            <person name="Tabata S."/>
        </authorList>
    </citation>
    <scope>NUCLEOTIDE SEQUENCE [LARGE SCALE GENOMIC DNA]</scope>
    <source>
        <strain evidence="5">LMG 29417 / CECT 9101 / MAFF 303099</strain>
    </source>
</reference>
<keyword evidence="1" id="KW-1188">Viral release from host cell</keyword>
<dbReference type="AlphaFoldDB" id="Q98BP9"/>
<dbReference type="InterPro" id="IPR005335">
    <property type="entry name" value="Terminase_ssu"/>
</dbReference>
<dbReference type="InterPro" id="IPR052404">
    <property type="entry name" value="SPP1-like_terminase"/>
</dbReference>
<dbReference type="PANTHER" id="PTHR41328:SF2">
    <property type="entry name" value="TERMINASE SMALL SUBUNIT"/>
    <property type="match status" value="1"/>
</dbReference>
<dbReference type="KEGG" id="mlo:mlr5477"/>
<dbReference type="eggNOG" id="COG3728">
    <property type="taxonomic scope" value="Bacteria"/>
</dbReference>
<dbReference type="RefSeq" id="WP_010913261.1">
    <property type="nucleotide sequence ID" value="NC_002678.2"/>
</dbReference>
<dbReference type="EMBL" id="BA000012">
    <property type="protein sequence ID" value="BAB51923.1"/>
    <property type="molecule type" value="Genomic_DNA"/>
</dbReference>